<dbReference type="STRING" id="930990.A0A067N1N8"/>
<feature type="compositionally biased region" description="Basic and acidic residues" evidence="5">
    <location>
        <begin position="573"/>
        <end position="602"/>
    </location>
</feature>
<name>A0A067N1N8_BOTB1</name>
<reference evidence="8" key="1">
    <citation type="journal article" date="2014" name="Proc. Natl. Acad. Sci. U.S.A.">
        <title>Extensive sampling of basidiomycete genomes demonstrates inadequacy of the white-rot/brown-rot paradigm for wood decay fungi.</title>
        <authorList>
            <person name="Riley R."/>
            <person name="Salamov A.A."/>
            <person name="Brown D.W."/>
            <person name="Nagy L.G."/>
            <person name="Floudas D."/>
            <person name="Held B.W."/>
            <person name="Levasseur A."/>
            <person name="Lombard V."/>
            <person name="Morin E."/>
            <person name="Otillar R."/>
            <person name="Lindquist E.A."/>
            <person name="Sun H."/>
            <person name="LaButti K.M."/>
            <person name="Schmutz J."/>
            <person name="Jabbour D."/>
            <person name="Luo H."/>
            <person name="Baker S.E."/>
            <person name="Pisabarro A.G."/>
            <person name="Walton J.D."/>
            <person name="Blanchette R.A."/>
            <person name="Henrissat B."/>
            <person name="Martin F."/>
            <person name="Cullen D."/>
            <person name="Hibbett D.S."/>
            <person name="Grigoriev I.V."/>
        </authorList>
    </citation>
    <scope>NUCLEOTIDE SEQUENCE [LARGE SCALE GENOMIC DNA]</scope>
    <source>
        <strain evidence="8">FD-172 SS1</strain>
    </source>
</reference>
<feature type="compositionally biased region" description="Polar residues" evidence="5">
    <location>
        <begin position="272"/>
        <end position="289"/>
    </location>
</feature>
<feature type="compositionally biased region" description="Acidic residues" evidence="5">
    <location>
        <begin position="77"/>
        <end position="98"/>
    </location>
</feature>
<evidence type="ECO:0000256" key="2">
    <source>
        <dbReference type="ARBA" id="ARBA00022771"/>
    </source>
</evidence>
<feature type="region of interest" description="Disordered" evidence="5">
    <location>
        <begin position="572"/>
        <end position="602"/>
    </location>
</feature>
<dbReference type="AlphaFoldDB" id="A0A067N1N8"/>
<feature type="domain" description="PHD-type" evidence="6">
    <location>
        <begin position="98"/>
        <end position="148"/>
    </location>
</feature>
<dbReference type="InterPro" id="IPR013083">
    <property type="entry name" value="Znf_RING/FYVE/PHD"/>
</dbReference>
<dbReference type="PANTHER" id="PTHR47793:SF1">
    <property type="entry name" value="HISTONE DEACETYLASE COMPLEX SUBUNIT CTI6"/>
    <property type="match status" value="1"/>
</dbReference>
<keyword evidence="3" id="KW-0862">Zinc</keyword>
<evidence type="ECO:0000256" key="3">
    <source>
        <dbReference type="ARBA" id="ARBA00022833"/>
    </source>
</evidence>
<keyword evidence="8" id="KW-1185">Reference proteome</keyword>
<dbReference type="InterPro" id="IPR011011">
    <property type="entry name" value="Znf_FYVE_PHD"/>
</dbReference>
<dbReference type="InterPro" id="IPR053051">
    <property type="entry name" value="HDAC_complex_subunit"/>
</dbReference>
<dbReference type="GO" id="GO:0008270">
    <property type="term" value="F:zinc ion binding"/>
    <property type="evidence" value="ECO:0007669"/>
    <property type="project" value="UniProtKB-KW"/>
</dbReference>
<proteinExistence type="predicted"/>
<dbReference type="Pfam" id="PF20826">
    <property type="entry name" value="PHD_5"/>
    <property type="match status" value="1"/>
</dbReference>
<feature type="compositionally biased region" description="Polar residues" evidence="5">
    <location>
        <begin position="170"/>
        <end position="184"/>
    </location>
</feature>
<gene>
    <name evidence="7" type="ORF">BOTBODRAFT_26195</name>
</gene>
<evidence type="ECO:0000256" key="4">
    <source>
        <dbReference type="PROSITE-ProRule" id="PRU00146"/>
    </source>
</evidence>
<dbReference type="HOGENOM" id="CLU_029203_0_0_1"/>
<dbReference type="PROSITE" id="PS50016">
    <property type="entry name" value="ZF_PHD_2"/>
    <property type="match status" value="1"/>
</dbReference>
<dbReference type="Gene3D" id="3.30.40.10">
    <property type="entry name" value="Zinc/RING finger domain, C3HC4 (zinc finger)"/>
    <property type="match status" value="1"/>
</dbReference>
<feature type="compositionally biased region" description="Basic and acidic residues" evidence="5">
    <location>
        <begin position="46"/>
        <end position="63"/>
    </location>
</feature>
<feature type="compositionally biased region" description="Low complexity" evidence="5">
    <location>
        <begin position="19"/>
        <end position="31"/>
    </location>
</feature>
<keyword evidence="2 4" id="KW-0863">Zinc-finger</keyword>
<dbReference type="PROSITE" id="PS01359">
    <property type="entry name" value="ZF_PHD_1"/>
    <property type="match status" value="1"/>
</dbReference>
<evidence type="ECO:0000256" key="1">
    <source>
        <dbReference type="ARBA" id="ARBA00022723"/>
    </source>
</evidence>
<evidence type="ECO:0000313" key="7">
    <source>
        <dbReference type="EMBL" id="KDQ21769.1"/>
    </source>
</evidence>
<dbReference type="PANTHER" id="PTHR47793">
    <property type="entry name" value="HISTONE DEACETYLASE COMPLEX SUBUNIT CTI6"/>
    <property type="match status" value="1"/>
</dbReference>
<feature type="region of interest" description="Disordered" evidence="5">
    <location>
        <begin position="1"/>
        <end position="100"/>
    </location>
</feature>
<protein>
    <recommendedName>
        <fullName evidence="6">PHD-type domain-containing protein</fullName>
    </recommendedName>
</protein>
<dbReference type="SUPFAM" id="SSF57903">
    <property type="entry name" value="FYVE/PHD zinc finger"/>
    <property type="match status" value="1"/>
</dbReference>
<dbReference type="InterPro" id="IPR001965">
    <property type="entry name" value="Znf_PHD"/>
</dbReference>
<dbReference type="EMBL" id="KL198016">
    <property type="protein sequence ID" value="KDQ21769.1"/>
    <property type="molecule type" value="Genomic_DNA"/>
</dbReference>
<feature type="compositionally biased region" description="Polar residues" evidence="5">
    <location>
        <begin position="326"/>
        <end position="363"/>
    </location>
</feature>
<organism evidence="7 8">
    <name type="scientific">Botryobasidium botryosum (strain FD-172 SS1)</name>
    <dbReference type="NCBI Taxonomy" id="930990"/>
    <lineage>
        <taxon>Eukaryota</taxon>
        <taxon>Fungi</taxon>
        <taxon>Dikarya</taxon>
        <taxon>Basidiomycota</taxon>
        <taxon>Agaricomycotina</taxon>
        <taxon>Agaricomycetes</taxon>
        <taxon>Cantharellales</taxon>
        <taxon>Botryobasidiaceae</taxon>
        <taxon>Botryobasidium</taxon>
    </lineage>
</organism>
<dbReference type="SMART" id="SM00249">
    <property type="entry name" value="PHD"/>
    <property type="match status" value="1"/>
</dbReference>
<feature type="compositionally biased region" description="Basic residues" evidence="5">
    <location>
        <begin position="185"/>
        <end position="203"/>
    </location>
</feature>
<accession>A0A067N1N8</accession>
<evidence type="ECO:0000256" key="5">
    <source>
        <dbReference type="SAM" id="MobiDB-lite"/>
    </source>
</evidence>
<dbReference type="InterPro" id="IPR019786">
    <property type="entry name" value="Zinc_finger_PHD-type_CS"/>
</dbReference>
<feature type="compositionally biased region" description="Basic and acidic residues" evidence="5">
    <location>
        <begin position="311"/>
        <end position="322"/>
    </location>
</feature>
<sequence length="602" mass="66707">MPPREPGSRSTRSVRARAPPSTTHSKTSTSPTDEHPNGTSTRNRRVKEEPDDASHLQPEEKTGRGKRNKGKQKAVEIEEELVPAELETPAEADGEEEETRCVCGRNDEDIGMMIQCDTCKVWQHGSCVGIMDEVDCPETYFCERCRPDLHATLLKSLHKSSRQSTRDRSPSLSAQPMNSTGTSHRASRSHSPNQKHKSPKRRNTMNSRDAAYYDTKAALSASKSEADHEELPAEPEVVNPRRKRKRVTDVGLDSNENAKRKRSLDTPEPKNTESLNGGETSRPLTNGKASANIDAQKLEPAPAARSRQRARKEPAVDGEGKAKHPNQYTYRNKPATSARRNNNGAHDQPTRRNGGSSRPNAASPSPVPLSWNLPDHISHLAPLLPTPSPRGVEVRLGPSLERALERGVRVRWPGKRMTIGEMRRRVRGMMEFVAKAQVETAEREKRVRELRRAMGLEWEGPFQPLPEVDPEPDPKVGEDGDKMVVDGVGGVTASPLPNGDIPLPNGINHSTITQPHKMSLEANHMSIPVPTTRMSTNSSTSSSSSSAVPSLVTTTQLLDELTRELIQFQERFGAGKEGQKLYRERSERERRTRGVVDRGEVD</sequence>
<evidence type="ECO:0000313" key="8">
    <source>
        <dbReference type="Proteomes" id="UP000027195"/>
    </source>
</evidence>
<dbReference type="OrthoDB" id="79252at2759"/>
<dbReference type="Proteomes" id="UP000027195">
    <property type="component" value="Unassembled WGS sequence"/>
</dbReference>
<dbReference type="InterPro" id="IPR019787">
    <property type="entry name" value="Znf_PHD-finger"/>
</dbReference>
<feature type="region of interest" description="Disordered" evidence="5">
    <location>
        <begin position="157"/>
        <end position="370"/>
    </location>
</feature>
<dbReference type="InParanoid" id="A0A067N1N8"/>
<dbReference type="CDD" id="cd15550">
    <property type="entry name" value="PHD_MLL5"/>
    <property type="match status" value="1"/>
</dbReference>
<evidence type="ECO:0000259" key="6">
    <source>
        <dbReference type="PROSITE" id="PS50016"/>
    </source>
</evidence>
<keyword evidence="1" id="KW-0479">Metal-binding</keyword>